<dbReference type="PROSITE" id="PS50075">
    <property type="entry name" value="CARRIER"/>
    <property type="match status" value="1"/>
</dbReference>
<evidence type="ECO:0000256" key="6">
    <source>
        <dbReference type="ARBA" id="ARBA00023160"/>
    </source>
</evidence>
<evidence type="ECO:0000256" key="2">
    <source>
        <dbReference type="ARBA" id="ARBA00022516"/>
    </source>
</evidence>
<keyword evidence="5 7" id="KW-0443">Lipid metabolism</keyword>
<evidence type="ECO:0000256" key="9">
    <source>
        <dbReference type="RuleBase" id="RU003545"/>
    </source>
</evidence>
<dbReference type="PANTHER" id="PTHR20863:SF76">
    <property type="entry name" value="CARRIER DOMAIN-CONTAINING PROTEIN"/>
    <property type="match status" value="1"/>
</dbReference>
<feature type="modified residue" description="O-(pantetheine 4'-phosphoryl)serine" evidence="7">
    <location>
        <position position="33"/>
    </location>
</feature>
<sequence>MVFEKIKGIVEEQLDIDEEITKETSFEDMGVDSLDIFQLVVELEEAFEIEIDDSEAASMKTIGDAVEFVEKKIAK</sequence>
<dbReference type="GO" id="GO:0005829">
    <property type="term" value="C:cytosol"/>
    <property type="evidence" value="ECO:0007669"/>
    <property type="project" value="TreeGrafter"/>
</dbReference>
<keyword evidence="7" id="KW-0963">Cytoplasm</keyword>
<comment type="pathway">
    <text evidence="7 9">Lipid metabolism; fatty acid biosynthesis.</text>
</comment>
<evidence type="ECO:0000313" key="11">
    <source>
        <dbReference type="EMBL" id="XBX74117.1"/>
    </source>
</evidence>
<reference evidence="11" key="1">
    <citation type="journal article" date="2013" name="Extremophiles">
        <title>Proteinivorax tanatarense gen. nov., sp. nov., an anaerobic, haloalkaliphilic, proteolytic bacterium isolated from a decaying algal bloom, and proposal of Proteinivoraceae fam. nov.</title>
        <authorList>
            <person name="Kevbrin V."/>
            <person name="Boltyanskaya Y."/>
            <person name="Zhilina T."/>
            <person name="Kolganova T."/>
            <person name="Lavrentjeva E."/>
            <person name="Kuznetsov B."/>
        </authorList>
    </citation>
    <scope>NUCLEOTIDE SEQUENCE</scope>
    <source>
        <strain evidence="11">Z-910T</strain>
    </source>
</reference>
<comment type="function">
    <text evidence="7 9">Carrier of the growing fatty acid chain in fatty acid biosynthesis.</text>
</comment>
<keyword evidence="4 7" id="KW-0276">Fatty acid metabolism</keyword>
<evidence type="ECO:0000256" key="4">
    <source>
        <dbReference type="ARBA" id="ARBA00022832"/>
    </source>
</evidence>
<evidence type="ECO:0000259" key="10">
    <source>
        <dbReference type="PROSITE" id="PS50075"/>
    </source>
</evidence>
<dbReference type="InterPro" id="IPR003231">
    <property type="entry name" value="ACP"/>
</dbReference>
<keyword evidence="6 7" id="KW-0275">Fatty acid biosynthesis</keyword>
<comment type="PTM">
    <text evidence="7">4'-phosphopantetheine is transferred from CoA to a specific serine of apo-ACP by AcpS. This modification is essential for activity because fatty acids are bound in thioester linkage to the sulfhydryl of the prosthetic group.</text>
</comment>
<dbReference type="EMBL" id="CP158367">
    <property type="protein sequence ID" value="XBX74117.1"/>
    <property type="molecule type" value="Genomic_DNA"/>
</dbReference>
<evidence type="ECO:0000256" key="1">
    <source>
        <dbReference type="ARBA" id="ARBA00022450"/>
    </source>
</evidence>
<dbReference type="RefSeq" id="WP_350342875.1">
    <property type="nucleotide sequence ID" value="NZ_CP158367.1"/>
</dbReference>
<evidence type="ECO:0000256" key="5">
    <source>
        <dbReference type="ARBA" id="ARBA00023098"/>
    </source>
</evidence>
<keyword evidence="2 7" id="KW-0444">Lipid biosynthesis</keyword>
<dbReference type="PANTHER" id="PTHR20863">
    <property type="entry name" value="ACYL CARRIER PROTEIN"/>
    <property type="match status" value="1"/>
</dbReference>
<evidence type="ECO:0000256" key="3">
    <source>
        <dbReference type="ARBA" id="ARBA00022553"/>
    </source>
</evidence>
<comment type="subcellular location">
    <subcellularLocation>
        <location evidence="7">Cytoplasm</location>
    </subcellularLocation>
</comment>
<dbReference type="GO" id="GO:0009245">
    <property type="term" value="P:lipid A biosynthetic process"/>
    <property type="evidence" value="ECO:0007669"/>
    <property type="project" value="TreeGrafter"/>
</dbReference>
<proteinExistence type="inferred from homology"/>
<dbReference type="Pfam" id="PF00550">
    <property type="entry name" value="PP-binding"/>
    <property type="match status" value="1"/>
</dbReference>
<evidence type="ECO:0000256" key="8">
    <source>
        <dbReference type="NCBIfam" id="TIGR00517"/>
    </source>
</evidence>
<dbReference type="InterPro" id="IPR036736">
    <property type="entry name" value="ACP-like_sf"/>
</dbReference>
<dbReference type="AlphaFoldDB" id="A0AAU7VJB2"/>
<name>A0AAU7VJB2_9FIRM</name>
<organism evidence="11">
    <name type="scientific">Proteinivorax tanatarense</name>
    <dbReference type="NCBI Taxonomy" id="1260629"/>
    <lineage>
        <taxon>Bacteria</taxon>
        <taxon>Bacillati</taxon>
        <taxon>Bacillota</taxon>
        <taxon>Clostridia</taxon>
        <taxon>Eubacteriales</taxon>
        <taxon>Proteinivoracaceae</taxon>
        <taxon>Proteinivorax</taxon>
    </lineage>
</organism>
<dbReference type="GO" id="GO:0000036">
    <property type="term" value="F:acyl carrier activity"/>
    <property type="evidence" value="ECO:0007669"/>
    <property type="project" value="UniProtKB-UniRule"/>
</dbReference>
<comment type="similarity">
    <text evidence="7">Belongs to the acyl carrier protein (ACP) family.</text>
</comment>
<dbReference type="SUPFAM" id="SSF47336">
    <property type="entry name" value="ACP-like"/>
    <property type="match status" value="1"/>
</dbReference>
<feature type="domain" description="Carrier" evidence="10">
    <location>
        <begin position="1"/>
        <end position="73"/>
    </location>
</feature>
<dbReference type="GO" id="GO:0000035">
    <property type="term" value="F:acyl binding"/>
    <property type="evidence" value="ECO:0007669"/>
    <property type="project" value="TreeGrafter"/>
</dbReference>
<dbReference type="NCBIfam" id="NF002150">
    <property type="entry name" value="PRK00982.1-4"/>
    <property type="match status" value="1"/>
</dbReference>
<evidence type="ECO:0000256" key="7">
    <source>
        <dbReference type="HAMAP-Rule" id="MF_01217"/>
    </source>
</evidence>
<gene>
    <name evidence="7 11" type="primary">acpP</name>
    <name evidence="11" type="ORF">PRVXT_002142</name>
</gene>
<keyword evidence="1 7" id="KW-0596">Phosphopantetheine</keyword>
<accession>A0AAU7VJB2</accession>
<dbReference type="GO" id="GO:0016020">
    <property type="term" value="C:membrane"/>
    <property type="evidence" value="ECO:0007669"/>
    <property type="project" value="GOC"/>
</dbReference>
<dbReference type="HAMAP" id="MF_01217">
    <property type="entry name" value="Acyl_carrier"/>
    <property type="match status" value="1"/>
</dbReference>
<protein>
    <recommendedName>
        <fullName evidence="7 8">Acyl carrier protein</fullName>
        <shortName evidence="7">ACP</shortName>
    </recommendedName>
</protein>
<dbReference type="InterPro" id="IPR009081">
    <property type="entry name" value="PP-bd_ACP"/>
</dbReference>
<dbReference type="NCBIfam" id="TIGR00517">
    <property type="entry name" value="acyl_carrier"/>
    <property type="match status" value="1"/>
</dbReference>
<keyword evidence="3 7" id="KW-0597">Phosphoprotein</keyword>
<dbReference type="Gene3D" id="1.10.1200.10">
    <property type="entry name" value="ACP-like"/>
    <property type="match status" value="1"/>
</dbReference>
<comment type="PTM">
    <text evidence="9">4'-phosphopantetheine is transferred from CoA to a specific serine of apo-ACP by acpS.</text>
</comment>
<dbReference type="NCBIfam" id="NF002148">
    <property type="entry name" value="PRK00982.1-2"/>
    <property type="match status" value="1"/>
</dbReference>
<reference evidence="11" key="2">
    <citation type="submission" date="2024-06" db="EMBL/GenBank/DDBJ databases">
        <authorList>
            <person name="Petrova K.O."/>
            <person name="Toshchakov S.V."/>
            <person name="Boltjanskaja Y.V."/>
            <person name="Kevbrin V."/>
        </authorList>
    </citation>
    <scope>NUCLEOTIDE SEQUENCE</scope>
    <source>
        <strain evidence="11">Z-910T</strain>
    </source>
</reference>